<reference evidence="2" key="1">
    <citation type="submission" date="2020-03" db="EMBL/GenBank/DDBJ databases">
        <title>The deep terrestrial virosphere.</title>
        <authorList>
            <person name="Holmfeldt K."/>
            <person name="Nilsson E."/>
            <person name="Simone D."/>
            <person name="Lopez-Fernandez M."/>
            <person name="Wu X."/>
            <person name="de Brujin I."/>
            <person name="Lundin D."/>
            <person name="Andersson A."/>
            <person name="Bertilsson S."/>
            <person name="Dopson M."/>
        </authorList>
    </citation>
    <scope>NUCLEOTIDE SEQUENCE</scope>
    <source>
        <strain evidence="2">MM415A02536</strain>
    </source>
</reference>
<dbReference type="Gene3D" id="3.40.50.720">
    <property type="entry name" value="NAD(P)-binding Rossmann-like Domain"/>
    <property type="match status" value="1"/>
</dbReference>
<feature type="domain" description="NAD-dependent epimerase/dehydratase" evidence="1">
    <location>
        <begin position="5"/>
        <end position="234"/>
    </location>
</feature>
<dbReference type="PANTHER" id="PTHR43245">
    <property type="entry name" value="BIFUNCTIONAL POLYMYXIN RESISTANCE PROTEIN ARNA"/>
    <property type="match status" value="1"/>
</dbReference>
<accession>A0A6M3JSL3</accession>
<dbReference type="Pfam" id="PF01370">
    <property type="entry name" value="Epimerase"/>
    <property type="match status" value="1"/>
</dbReference>
<dbReference type="SUPFAM" id="SSF51735">
    <property type="entry name" value="NAD(P)-binding Rossmann-fold domains"/>
    <property type="match status" value="1"/>
</dbReference>
<sequence>MNIKIFGGSGFIGRHLSRHLLNMNHEVTILDLKKPNIMGIDLYNYDMKWDSPLRFIKTNIKNYEDVFYNIYPGDYVINLAAISQFTQADNEPHTTMSVNVAGATNVMKACMMTRASKLIYTSTGSVYSKESIIPIDENQPTKPDSVYGMSKLWAEQIQQHYADKIPLTILRLPYVVGPGKTWGANSFIVKLRNNEKPIVFGDGSNRNDFTHVTDITNAISLSLNSNKTGIFNIGSGESRSTLEFLNCVKKFTGKTNINPLFISERKVDFKNFVYNIDKAKRELGYSPKMNFEQTIKKTCSEWDDWL</sequence>
<evidence type="ECO:0000313" key="2">
    <source>
        <dbReference type="EMBL" id="QJA72973.1"/>
    </source>
</evidence>
<dbReference type="AlphaFoldDB" id="A0A6M3JSL3"/>
<proteinExistence type="predicted"/>
<evidence type="ECO:0000259" key="1">
    <source>
        <dbReference type="Pfam" id="PF01370"/>
    </source>
</evidence>
<name>A0A6M3JSL3_9ZZZZ</name>
<dbReference type="InterPro" id="IPR036291">
    <property type="entry name" value="NAD(P)-bd_dom_sf"/>
</dbReference>
<dbReference type="EMBL" id="MT141992">
    <property type="protein sequence ID" value="QJA72973.1"/>
    <property type="molecule type" value="Genomic_DNA"/>
</dbReference>
<gene>
    <name evidence="2" type="ORF">MM415A02536_0008</name>
</gene>
<dbReference type="InterPro" id="IPR001509">
    <property type="entry name" value="Epimerase_deHydtase"/>
</dbReference>
<organism evidence="2">
    <name type="scientific">viral metagenome</name>
    <dbReference type="NCBI Taxonomy" id="1070528"/>
    <lineage>
        <taxon>unclassified sequences</taxon>
        <taxon>metagenomes</taxon>
        <taxon>organismal metagenomes</taxon>
    </lineage>
</organism>
<protein>
    <submittedName>
        <fullName evidence="2">Putative GDP-mannose 4,6-dehydratase</fullName>
    </submittedName>
</protein>
<dbReference type="InterPro" id="IPR050177">
    <property type="entry name" value="Lipid_A_modif_metabolic_enz"/>
</dbReference>